<accession>A0A7C3CFN9</accession>
<dbReference type="AlphaFoldDB" id="A0A7C3CFN9"/>
<dbReference type="Proteomes" id="UP000886043">
    <property type="component" value="Unassembled WGS sequence"/>
</dbReference>
<reference evidence="1" key="1">
    <citation type="journal article" date="2020" name="mSystems">
        <title>Genome- and Community-Level Interaction Insights into Carbon Utilization and Element Cycling Functions of Hydrothermarchaeota in Hydrothermal Sediment.</title>
        <authorList>
            <person name="Zhou Z."/>
            <person name="Liu Y."/>
            <person name="Xu W."/>
            <person name="Pan J."/>
            <person name="Luo Z.H."/>
            <person name="Li M."/>
        </authorList>
    </citation>
    <scope>NUCLEOTIDE SEQUENCE [LARGE SCALE GENOMIC DNA]</scope>
    <source>
        <strain evidence="1">HyVt-483</strain>
    </source>
</reference>
<sequence>MTRRERVEALFVKAYGKRKGPRMLRGHMKLVFGPKAEPSMLGPDEWRFLAQCAEGVLRENAFKRRQKARQYYWRKKRAREGWGV</sequence>
<gene>
    <name evidence="1" type="ORF">ENJ40_03475</name>
</gene>
<comment type="caution">
    <text evidence="1">The sequence shown here is derived from an EMBL/GenBank/DDBJ whole genome shotgun (WGS) entry which is preliminary data.</text>
</comment>
<evidence type="ECO:0000313" key="1">
    <source>
        <dbReference type="EMBL" id="HFC97507.1"/>
    </source>
</evidence>
<protein>
    <submittedName>
        <fullName evidence="1">Uncharacterized protein</fullName>
    </submittedName>
</protein>
<dbReference type="EMBL" id="DRMH01000038">
    <property type="protein sequence ID" value="HFC97507.1"/>
    <property type="molecule type" value="Genomic_DNA"/>
</dbReference>
<organism evidence="1">
    <name type="scientific">Thermosulfurimonas dismutans</name>
    <dbReference type="NCBI Taxonomy" id="999894"/>
    <lineage>
        <taxon>Bacteria</taxon>
        <taxon>Pseudomonadati</taxon>
        <taxon>Thermodesulfobacteriota</taxon>
        <taxon>Thermodesulfobacteria</taxon>
        <taxon>Thermodesulfobacteriales</taxon>
        <taxon>Thermodesulfobacteriaceae</taxon>
        <taxon>Thermosulfurimonas</taxon>
    </lineage>
</organism>
<name>A0A7C3CFN9_9BACT</name>
<proteinExistence type="predicted"/>